<evidence type="ECO:0000313" key="7">
    <source>
        <dbReference type="Proteomes" id="UP000828390"/>
    </source>
</evidence>
<evidence type="ECO:0000256" key="2">
    <source>
        <dbReference type="ARBA" id="ARBA00005995"/>
    </source>
</evidence>
<reference evidence="6" key="2">
    <citation type="submission" date="2020-11" db="EMBL/GenBank/DDBJ databases">
        <authorList>
            <person name="McCartney M.A."/>
            <person name="Auch B."/>
            <person name="Kono T."/>
            <person name="Mallez S."/>
            <person name="Becker A."/>
            <person name="Gohl D.M."/>
            <person name="Silverstein K.A.T."/>
            <person name="Koren S."/>
            <person name="Bechman K.B."/>
            <person name="Herman A."/>
            <person name="Abrahante J.E."/>
            <person name="Garbe J."/>
        </authorList>
    </citation>
    <scope>NUCLEOTIDE SEQUENCE</scope>
    <source>
        <strain evidence="6">Duluth1</strain>
        <tissue evidence="6">Whole animal</tissue>
    </source>
</reference>
<comment type="subcellular location">
    <subcellularLocation>
        <location evidence="1">Mitochondrion outer membrane</location>
        <topology evidence="1">Single-pass type IV membrane protein</topology>
        <orientation evidence="1">Cytoplasmic side</orientation>
    </subcellularLocation>
</comment>
<dbReference type="PANTHER" id="PTHR43563">
    <property type="entry name" value="AMINE OXIDASE"/>
    <property type="match status" value="1"/>
</dbReference>
<comment type="catalytic activity">
    <reaction evidence="4">
        <text>a secondary aliphatic amine + O2 + H2O = a primary amine + an aldehyde + H2O2</text>
        <dbReference type="Rhea" id="RHEA:26414"/>
        <dbReference type="ChEBI" id="CHEBI:15377"/>
        <dbReference type="ChEBI" id="CHEBI:15379"/>
        <dbReference type="ChEBI" id="CHEBI:16240"/>
        <dbReference type="ChEBI" id="CHEBI:17478"/>
        <dbReference type="ChEBI" id="CHEBI:58855"/>
        <dbReference type="ChEBI" id="CHEBI:65296"/>
        <dbReference type="EC" id="1.4.3.4"/>
    </reaction>
</comment>
<evidence type="ECO:0000256" key="3">
    <source>
        <dbReference type="ARBA" id="ARBA00012804"/>
    </source>
</evidence>
<organism evidence="6 7">
    <name type="scientific">Dreissena polymorpha</name>
    <name type="common">Zebra mussel</name>
    <name type="synonym">Mytilus polymorpha</name>
    <dbReference type="NCBI Taxonomy" id="45954"/>
    <lineage>
        <taxon>Eukaryota</taxon>
        <taxon>Metazoa</taxon>
        <taxon>Spiralia</taxon>
        <taxon>Lophotrochozoa</taxon>
        <taxon>Mollusca</taxon>
        <taxon>Bivalvia</taxon>
        <taxon>Autobranchia</taxon>
        <taxon>Heteroconchia</taxon>
        <taxon>Euheterodonta</taxon>
        <taxon>Imparidentia</taxon>
        <taxon>Neoheterodontei</taxon>
        <taxon>Myida</taxon>
        <taxon>Dreissenoidea</taxon>
        <taxon>Dreissenidae</taxon>
        <taxon>Dreissena</taxon>
    </lineage>
</organism>
<keyword evidence="7" id="KW-1185">Reference proteome</keyword>
<dbReference type="Proteomes" id="UP000828390">
    <property type="component" value="Unassembled WGS sequence"/>
</dbReference>
<sequence>MYPYNAGGGAIPGNIRNLIEATENTAQEYKIKWISWWPLIKEELFEHSSDATHITIQLMERIGKEKVRLGEPVASVQQSGNVVTVTTKTGHTYTCHKLILAIPPMQMTSPNLVRSQDWPCQVVSNGGPTTCLGCEMGPWQKQSSRRSAVLKSLAEFFGDEVYAYLDFQEKIWDIEPFNEGAPVSIVGPGAMRHYAPGLRESFDR</sequence>
<dbReference type="InterPro" id="IPR002937">
    <property type="entry name" value="Amino_oxidase"/>
</dbReference>
<dbReference type="Gene3D" id="3.50.50.60">
    <property type="entry name" value="FAD/NAD(P)-binding domain"/>
    <property type="match status" value="2"/>
</dbReference>
<evidence type="ECO:0000256" key="1">
    <source>
        <dbReference type="ARBA" id="ARBA00004362"/>
    </source>
</evidence>
<comment type="similarity">
    <text evidence="2">Belongs to the flavin monoamine oxidase family.</text>
</comment>
<dbReference type="InterPro" id="IPR036188">
    <property type="entry name" value="FAD/NAD-bd_sf"/>
</dbReference>
<evidence type="ECO:0000259" key="5">
    <source>
        <dbReference type="Pfam" id="PF01593"/>
    </source>
</evidence>
<reference evidence="6" key="1">
    <citation type="journal article" date="2019" name="bioRxiv">
        <title>The Genome of the Zebra Mussel, Dreissena polymorpha: A Resource for Invasive Species Research.</title>
        <authorList>
            <person name="McCartney M.A."/>
            <person name="Auch B."/>
            <person name="Kono T."/>
            <person name="Mallez S."/>
            <person name="Zhang Y."/>
            <person name="Obille A."/>
            <person name="Becker A."/>
            <person name="Abrahante J.E."/>
            <person name="Garbe J."/>
            <person name="Badalamenti J.P."/>
            <person name="Herman A."/>
            <person name="Mangelson H."/>
            <person name="Liachko I."/>
            <person name="Sullivan S."/>
            <person name="Sone E.D."/>
            <person name="Koren S."/>
            <person name="Silverstein K.A.T."/>
            <person name="Beckman K.B."/>
            <person name="Gohl D.M."/>
        </authorList>
    </citation>
    <scope>NUCLEOTIDE SEQUENCE</scope>
    <source>
        <strain evidence="6">Duluth1</strain>
        <tissue evidence="6">Whole animal</tissue>
    </source>
</reference>
<dbReference type="InterPro" id="IPR050703">
    <property type="entry name" value="Flavin_MAO"/>
</dbReference>
<evidence type="ECO:0000256" key="4">
    <source>
        <dbReference type="ARBA" id="ARBA00048448"/>
    </source>
</evidence>
<protein>
    <recommendedName>
        <fullName evidence="3">monoamine oxidase</fullName>
        <ecNumber evidence="3">1.4.3.4</ecNumber>
    </recommendedName>
</protein>
<accession>A0A9D4RM81</accession>
<dbReference type="AlphaFoldDB" id="A0A9D4RM81"/>
<dbReference type="SUPFAM" id="SSF51905">
    <property type="entry name" value="FAD/NAD(P)-binding domain"/>
    <property type="match status" value="1"/>
</dbReference>
<dbReference type="PANTHER" id="PTHR43563:SF14">
    <property type="entry name" value="AMINE OXIDASE"/>
    <property type="match status" value="1"/>
</dbReference>
<dbReference type="EC" id="1.4.3.4" evidence="3"/>
<feature type="domain" description="Amine oxidase" evidence="5">
    <location>
        <begin position="58"/>
        <end position="108"/>
    </location>
</feature>
<name>A0A9D4RM81_DREPO</name>
<dbReference type="Pfam" id="PF01593">
    <property type="entry name" value="Amino_oxidase"/>
    <property type="match status" value="1"/>
</dbReference>
<dbReference type="GO" id="GO:0005741">
    <property type="term" value="C:mitochondrial outer membrane"/>
    <property type="evidence" value="ECO:0007669"/>
    <property type="project" value="UniProtKB-SubCell"/>
</dbReference>
<dbReference type="GO" id="GO:0097621">
    <property type="term" value="F:monoamine oxidase activity"/>
    <property type="evidence" value="ECO:0007669"/>
    <property type="project" value="UniProtKB-EC"/>
</dbReference>
<evidence type="ECO:0000313" key="6">
    <source>
        <dbReference type="EMBL" id="KAH3872473.1"/>
    </source>
</evidence>
<gene>
    <name evidence="6" type="ORF">DPMN_035689</name>
</gene>
<proteinExistence type="inferred from homology"/>
<comment type="caution">
    <text evidence="6">The sequence shown here is derived from an EMBL/GenBank/DDBJ whole genome shotgun (WGS) entry which is preliminary data.</text>
</comment>
<dbReference type="EMBL" id="JAIWYP010000002">
    <property type="protein sequence ID" value="KAH3872473.1"/>
    <property type="molecule type" value="Genomic_DNA"/>
</dbReference>